<accession>A0ABD1YQL3</accession>
<keyword evidence="3" id="KW-1185">Reference proteome</keyword>
<dbReference type="Pfam" id="PF08555">
    <property type="entry name" value="FAM32A"/>
    <property type="match status" value="1"/>
</dbReference>
<proteinExistence type="predicted"/>
<gene>
    <name evidence="2" type="ORF">R1flu_016660</name>
</gene>
<evidence type="ECO:0000256" key="1">
    <source>
        <dbReference type="SAM" id="MobiDB-lite"/>
    </source>
</evidence>
<feature type="compositionally biased region" description="Basic residues" evidence="1">
    <location>
        <begin position="25"/>
        <end position="34"/>
    </location>
</feature>
<feature type="region of interest" description="Disordered" evidence="1">
    <location>
        <begin position="23"/>
        <end position="74"/>
    </location>
</feature>
<comment type="caution">
    <text evidence="2">The sequence shown here is derived from an EMBL/GenBank/DDBJ whole genome shotgun (WGS) entry which is preliminary data.</text>
</comment>
<sequence>MSSSYEKVRGGKLSFKGGLGLEKKITKKKKSKHPPKAEEEAPANEGGEDAKEKESEEIDTGTGHAPDGKKSKKYEELFPVETKRFGYVIPGAASREAALDERVKKKADRYCK</sequence>
<dbReference type="Proteomes" id="UP001605036">
    <property type="component" value="Unassembled WGS sequence"/>
</dbReference>
<organism evidence="2 3">
    <name type="scientific">Riccia fluitans</name>
    <dbReference type="NCBI Taxonomy" id="41844"/>
    <lineage>
        <taxon>Eukaryota</taxon>
        <taxon>Viridiplantae</taxon>
        <taxon>Streptophyta</taxon>
        <taxon>Embryophyta</taxon>
        <taxon>Marchantiophyta</taxon>
        <taxon>Marchantiopsida</taxon>
        <taxon>Marchantiidae</taxon>
        <taxon>Marchantiales</taxon>
        <taxon>Ricciaceae</taxon>
        <taxon>Riccia</taxon>
    </lineage>
</organism>
<evidence type="ECO:0000313" key="3">
    <source>
        <dbReference type="Proteomes" id="UP001605036"/>
    </source>
</evidence>
<dbReference type="InterPro" id="IPR013865">
    <property type="entry name" value="FAM32A"/>
</dbReference>
<name>A0ABD1YQL3_9MARC</name>
<reference evidence="2 3" key="1">
    <citation type="submission" date="2024-09" db="EMBL/GenBank/DDBJ databases">
        <title>Chromosome-scale assembly of Riccia fluitans.</title>
        <authorList>
            <person name="Paukszto L."/>
            <person name="Sawicki J."/>
            <person name="Karawczyk K."/>
            <person name="Piernik-Szablinska J."/>
            <person name="Szczecinska M."/>
            <person name="Mazdziarz M."/>
        </authorList>
    </citation>
    <scope>NUCLEOTIDE SEQUENCE [LARGE SCALE GENOMIC DNA]</scope>
    <source>
        <strain evidence="2">Rf_01</strain>
        <tissue evidence="2">Aerial parts of the thallus</tissue>
    </source>
</reference>
<evidence type="ECO:0000313" key="2">
    <source>
        <dbReference type="EMBL" id="KAL2631974.1"/>
    </source>
</evidence>
<protein>
    <submittedName>
        <fullName evidence="2">Uncharacterized protein</fullName>
    </submittedName>
</protein>
<dbReference type="EMBL" id="JBHFFA010000004">
    <property type="protein sequence ID" value="KAL2631974.1"/>
    <property type="molecule type" value="Genomic_DNA"/>
</dbReference>
<dbReference type="AlphaFoldDB" id="A0ABD1YQL3"/>